<gene>
    <name evidence="1" type="ORF">F5144DRAFT_483889</name>
</gene>
<proteinExistence type="predicted"/>
<sequence length="381" mass="42144">MPTPPPLHIPPTHHSPLFPPNTLILVTGANGLIASHITDQLLAAGFRVRGTVRSLARCAYLLPLFNTRYHHHNNNNNGADRFTLHEIPDVSAPGAWEAAVAGVGGIAHVLGAVDLSVQDADGAAEAELKWQVGMLEAARREEGVKSVVLTSSAWAAWTPDAGRRVRLTGESWNEEAVALVRDGGVREGGKGFAGFMAFKTLVEQGVWEWVRREQPRYAFNTVLLDTVLGECLDPENQGIPSTAGMAHWVWENIHVDTLNMMQPQWFVDCRDAGRLYVALLATAPVVDRERVFAFGARYSFFRVAEILKELYPEHADRMAKVKDLGWDQTEVPNERGAELLARLGQEDGWRSLEESVKENAESWLKLKSAGVTDQRYARIGE</sequence>
<accession>A0ACB7PPW9</accession>
<comment type="caution">
    <text evidence="1">The sequence shown here is derived from an EMBL/GenBank/DDBJ whole genome shotgun (WGS) entry which is preliminary data.</text>
</comment>
<dbReference type="Proteomes" id="UP000724584">
    <property type="component" value="Unassembled WGS sequence"/>
</dbReference>
<evidence type="ECO:0000313" key="1">
    <source>
        <dbReference type="EMBL" id="KAH6641827.1"/>
    </source>
</evidence>
<reference evidence="1 2" key="1">
    <citation type="journal article" date="2021" name="Nat. Commun.">
        <title>Genetic determinants of endophytism in the Arabidopsis root mycobiome.</title>
        <authorList>
            <person name="Mesny F."/>
            <person name="Miyauchi S."/>
            <person name="Thiergart T."/>
            <person name="Pickel B."/>
            <person name="Atanasova L."/>
            <person name="Karlsson M."/>
            <person name="Huettel B."/>
            <person name="Barry K.W."/>
            <person name="Haridas S."/>
            <person name="Chen C."/>
            <person name="Bauer D."/>
            <person name="Andreopoulos W."/>
            <person name="Pangilinan J."/>
            <person name="LaButti K."/>
            <person name="Riley R."/>
            <person name="Lipzen A."/>
            <person name="Clum A."/>
            <person name="Drula E."/>
            <person name="Henrissat B."/>
            <person name="Kohler A."/>
            <person name="Grigoriev I.V."/>
            <person name="Martin F.M."/>
            <person name="Hacquard S."/>
        </authorList>
    </citation>
    <scope>NUCLEOTIDE SEQUENCE [LARGE SCALE GENOMIC DNA]</scope>
    <source>
        <strain evidence="1 2">MPI-SDFR-AT-0079</strain>
    </source>
</reference>
<keyword evidence="2" id="KW-1185">Reference proteome</keyword>
<protein>
    <submittedName>
        <fullName evidence="1">Uncharacterized protein</fullName>
    </submittedName>
</protein>
<evidence type="ECO:0000313" key="2">
    <source>
        <dbReference type="Proteomes" id="UP000724584"/>
    </source>
</evidence>
<organism evidence="1 2">
    <name type="scientific">Chaetomium tenue</name>
    <dbReference type="NCBI Taxonomy" id="1854479"/>
    <lineage>
        <taxon>Eukaryota</taxon>
        <taxon>Fungi</taxon>
        <taxon>Dikarya</taxon>
        <taxon>Ascomycota</taxon>
        <taxon>Pezizomycotina</taxon>
        <taxon>Sordariomycetes</taxon>
        <taxon>Sordariomycetidae</taxon>
        <taxon>Sordariales</taxon>
        <taxon>Chaetomiaceae</taxon>
        <taxon>Chaetomium</taxon>
    </lineage>
</organism>
<name>A0ACB7PPW9_9PEZI</name>
<dbReference type="EMBL" id="JAGIZQ010000002">
    <property type="protein sequence ID" value="KAH6641827.1"/>
    <property type="molecule type" value="Genomic_DNA"/>
</dbReference>